<evidence type="ECO:0000313" key="2">
    <source>
        <dbReference type="Proteomes" id="UP000738349"/>
    </source>
</evidence>
<dbReference type="Proteomes" id="UP000738349">
    <property type="component" value="Unassembled WGS sequence"/>
</dbReference>
<dbReference type="AlphaFoldDB" id="A0A9P9IEC7"/>
<dbReference type="Gene3D" id="2.120.10.30">
    <property type="entry name" value="TolB, C-terminal domain"/>
    <property type="match status" value="1"/>
</dbReference>
<gene>
    <name evidence="1" type="ORF">EDB81DRAFT_668861</name>
</gene>
<dbReference type="OrthoDB" id="5307922at2759"/>
<comment type="caution">
    <text evidence="1">The sequence shown here is derived from an EMBL/GenBank/DDBJ whole genome shotgun (WGS) entry which is preliminary data.</text>
</comment>
<organism evidence="1 2">
    <name type="scientific">Dactylonectria macrodidyma</name>
    <dbReference type="NCBI Taxonomy" id="307937"/>
    <lineage>
        <taxon>Eukaryota</taxon>
        <taxon>Fungi</taxon>
        <taxon>Dikarya</taxon>
        <taxon>Ascomycota</taxon>
        <taxon>Pezizomycotina</taxon>
        <taxon>Sordariomycetes</taxon>
        <taxon>Hypocreomycetidae</taxon>
        <taxon>Hypocreales</taxon>
        <taxon>Nectriaceae</taxon>
        <taxon>Dactylonectria</taxon>
    </lineage>
</organism>
<dbReference type="InterPro" id="IPR011042">
    <property type="entry name" value="6-blade_b-propeller_TolB-like"/>
</dbReference>
<sequence>FGLNGHYYRDGHLRAVEDIYTSAKWSNIVHLQIMDLMSTDSTRSIRADIALTGLHNNNGIGNGEGGEILISSCGSGSLHIGALSGNPQESRIEVLASKKFYSYIDNPSWFKDPFRTGSLDGSGFILPGILSSNKHIIGGVVRQTESALQRKGSFENADCWETRLLFEDDGSRLSAASSIVLVTIDPELENGNHRAWLFVSGLSKNIISGKVTI</sequence>
<accession>A0A9P9IEC7</accession>
<evidence type="ECO:0000313" key="1">
    <source>
        <dbReference type="EMBL" id="KAH7116360.1"/>
    </source>
</evidence>
<feature type="non-terminal residue" evidence="1">
    <location>
        <position position="1"/>
    </location>
</feature>
<keyword evidence="2" id="KW-1185">Reference proteome</keyword>
<reference evidence="1" key="1">
    <citation type="journal article" date="2021" name="Nat. Commun.">
        <title>Genetic determinants of endophytism in the Arabidopsis root mycobiome.</title>
        <authorList>
            <person name="Mesny F."/>
            <person name="Miyauchi S."/>
            <person name="Thiergart T."/>
            <person name="Pickel B."/>
            <person name="Atanasova L."/>
            <person name="Karlsson M."/>
            <person name="Huettel B."/>
            <person name="Barry K.W."/>
            <person name="Haridas S."/>
            <person name="Chen C."/>
            <person name="Bauer D."/>
            <person name="Andreopoulos W."/>
            <person name="Pangilinan J."/>
            <person name="LaButti K."/>
            <person name="Riley R."/>
            <person name="Lipzen A."/>
            <person name="Clum A."/>
            <person name="Drula E."/>
            <person name="Henrissat B."/>
            <person name="Kohler A."/>
            <person name="Grigoriev I.V."/>
            <person name="Martin F.M."/>
            <person name="Hacquard S."/>
        </authorList>
    </citation>
    <scope>NUCLEOTIDE SEQUENCE</scope>
    <source>
        <strain evidence="1">MPI-CAGE-AT-0147</strain>
    </source>
</reference>
<protein>
    <submittedName>
        <fullName evidence="1">Uncharacterized protein</fullName>
    </submittedName>
</protein>
<name>A0A9P9IEC7_9HYPO</name>
<dbReference type="EMBL" id="JAGMUV010000029">
    <property type="protein sequence ID" value="KAH7116360.1"/>
    <property type="molecule type" value="Genomic_DNA"/>
</dbReference>
<proteinExistence type="predicted"/>